<evidence type="ECO:0000313" key="2">
    <source>
        <dbReference type="Proteomes" id="UP000325577"/>
    </source>
</evidence>
<organism evidence="1 2">
    <name type="scientific">Nyssa sinensis</name>
    <dbReference type="NCBI Taxonomy" id="561372"/>
    <lineage>
        <taxon>Eukaryota</taxon>
        <taxon>Viridiplantae</taxon>
        <taxon>Streptophyta</taxon>
        <taxon>Embryophyta</taxon>
        <taxon>Tracheophyta</taxon>
        <taxon>Spermatophyta</taxon>
        <taxon>Magnoliopsida</taxon>
        <taxon>eudicotyledons</taxon>
        <taxon>Gunneridae</taxon>
        <taxon>Pentapetalae</taxon>
        <taxon>asterids</taxon>
        <taxon>Cornales</taxon>
        <taxon>Nyssaceae</taxon>
        <taxon>Nyssa</taxon>
    </lineage>
</organism>
<gene>
    <name evidence="1" type="ORF">F0562_001605</name>
</gene>
<reference evidence="1 2" key="1">
    <citation type="submission" date="2019-09" db="EMBL/GenBank/DDBJ databases">
        <title>A chromosome-level genome assembly of the Chinese tupelo Nyssa sinensis.</title>
        <authorList>
            <person name="Yang X."/>
            <person name="Kang M."/>
            <person name="Yang Y."/>
            <person name="Xiong H."/>
            <person name="Wang M."/>
            <person name="Zhang Z."/>
            <person name="Wang Z."/>
            <person name="Wu H."/>
            <person name="Ma T."/>
            <person name="Liu J."/>
            <person name="Xi Z."/>
        </authorList>
    </citation>
    <scope>NUCLEOTIDE SEQUENCE [LARGE SCALE GENOMIC DNA]</scope>
    <source>
        <strain evidence="1">J267</strain>
        <tissue evidence="1">Leaf</tissue>
    </source>
</reference>
<keyword evidence="2" id="KW-1185">Reference proteome</keyword>
<dbReference type="EMBL" id="CM018031">
    <property type="protein sequence ID" value="KAA8549921.1"/>
    <property type="molecule type" value="Genomic_DNA"/>
</dbReference>
<protein>
    <submittedName>
        <fullName evidence="1">Uncharacterized protein</fullName>
    </submittedName>
</protein>
<proteinExistence type="predicted"/>
<accession>A0A5J5C8I8</accession>
<dbReference type="AlphaFoldDB" id="A0A5J5C8I8"/>
<evidence type="ECO:0000313" key="1">
    <source>
        <dbReference type="EMBL" id="KAA8549921.1"/>
    </source>
</evidence>
<name>A0A5J5C8I8_9ASTE</name>
<dbReference type="Proteomes" id="UP000325577">
    <property type="component" value="Linkage Group LG0"/>
</dbReference>
<sequence length="202" mass="22591">MVKFTYFSRGFGRENEEALVLNVSIKKNKVSSKVGNNEMPFRNGGPSMILTNMKFFRNEGPFVEVVKEVANLEYGGKFFLIKVLVEQLVVEGVLHSNCFCKCNDFNINFYGDDHNVLKDELVDSKRGFEKDDDVELAAAISNKVVNVYGTTNNVEIHVDSNDGNRDAESIMEQSPDVLGIREAVLGNGEFIPKVNIVSDIQL</sequence>